<evidence type="ECO:0000313" key="2">
    <source>
        <dbReference type="Proteomes" id="UP000265354"/>
    </source>
</evidence>
<organism evidence="1 2">
    <name type="scientific">Streptomyces spongiicola</name>
    <dbReference type="NCBI Taxonomy" id="1690221"/>
    <lineage>
        <taxon>Bacteria</taxon>
        <taxon>Bacillati</taxon>
        <taxon>Actinomycetota</taxon>
        <taxon>Actinomycetes</taxon>
        <taxon>Kitasatosporales</taxon>
        <taxon>Streptomycetaceae</taxon>
        <taxon>Streptomyces</taxon>
    </lineage>
</organism>
<dbReference type="Proteomes" id="UP000265354">
    <property type="component" value="Unassembled WGS sequence"/>
</dbReference>
<dbReference type="AlphaFoldDB" id="A0A388SYT8"/>
<sequence>MAAPLTPEQRETVLAAAREPGATRNGVARTTGVSRASVTRICQSAGLTFDRTTTEAAVEARTTDLRAARTTEAQHAITAAGEMLQGARQAYMDGEARDARDYATAYGKFIAAHIALQRHDAGDSGGLADVDRWLLLMTGGSQP</sequence>
<proteinExistence type="predicted"/>
<protein>
    <submittedName>
        <fullName evidence="1">Uncharacterized protein</fullName>
    </submittedName>
</protein>
<dbReference type="EMBL" id="BGZL01000005">
    <property type="protein sequence ID" value="GBQ01032.1"/>
    <property type="molecule type" value="Genomic_DNA"/>
</dbReference>
<gene>
    <name evidence="1" type="ORF">SSP531S_24620</name>
</gene>
<name>A0A388SYT8_9ACTN</name>
<reference evidence="1 2" key="1">
    <citation type="submission" date="2018-07" db="EMBL/GenBank/DDBJ databases">
        <title>Whole Genome Shotgun Sequence of Streptomyces spongiicola strain 531S.</title>
        <authorList>
            <person name="Dohra H."/>
            <person name="Kodani S."/>
        </authorList>
    </citation>
    <scope>NUCLEOTIDE SEQUENCE [LARGE SCALE GENOMIC DNA]</scope>
    <source>
        <strain evidence="1 2">531S</strain>
    </source>
</reference>
<dbReference type="RefSeq" id="WP_147317699.1">
    <property type="nucleotide sequence ID" value="NZ_BGZL01000005.1"/>
</dbReference>
<accession>A0A388SYT8</accession>
<comment type="caution">
    <text evidence="1">The sequence shown here is derived from an EMBL/GenBank/DDBJ whole genome shotgun (WGS) entry which is preliminary data.</text>
</comment>
<evidence type="ECO:0000313" key="1">
    <source>
        <dbReference type="EMBL" id="GBQ01032.1"/>
    </source>
</evidence>